<evidence type="ECO:0000256" key="4">
    <source>
        <dbReference type="ARBA" id="ARBA00023136"/>
    </source>
</evidence>
<protein>
    <recommendedName>
        <fullName evidence="8">Rhodopsin domain-containing protein</fullName>
    </recommendedName>
</protein>
<reference evidence="9" key="1">
    <citation type="journal article" date="2020" name="Stud. Mycol.">
        <title>101 Dothideomycetes genomes: a test case for predicting lifestyles and emergence of pathogens.</title>
        <authorList>
            <person name="Haridas S."/>
            <person name="Albert R."/>
            <person name="Binder M."/>
            <person name="Bloem J."/>
            <person name="Labutti K."/>
            <person name="Salamov A."/>
            <person name="Andreopoulos B."/>
            <person name="Baker S."/>
            <person name="Barry K."/>
            <person name="Bills G."/>
            <person name="Bluhm B."/>
            <person name="Cannon C."/>
            <person name="Castanera R."/>
            <person name="Culley D."/>
            <person name="Daum C."/>
            <person name="Ezra D."/>
            <person name="Gonzalez J."/>
            <person name="Henrissat B."/>
            <person name="Kuo A."/>
            <person name="Liang C."/>
            <person name="Lipzen A."/>
            <person name="Lutzoni F."/>
            <person name="Magnuson J."/>
            <person name="Mondo S."/>
            <person name="Nolan M."/>
            <person name="Ohm R."/>
            <person name="Pangilinan J."/>
            <person name="Park H.-J."/>
            <person name="Ramirez L."/>
            <person name="Alfaro M."/>
            <person name="Sun H."/>
            <person name="Tritt A."/>
            <person name="Yoshinaga Y."/>
            <person name="Zwiers L.-H."/>
            <person name="Turgeon B."/>
            <person name="Goodwin S."/>
            <person name="Spatafora J."/>
            <person name="Crous P."/>
            <person name="Grigoriev I."/>
        </authorList>
    </citation>
    <scope>NUCLEOTIDE SEQUENCE</scope>
    <source>
        <strain evidence="9">ATCC 74209</strain>
    </source>
</reference>
<feature type="transmembrane region" description="Helical" evidence="7">
    <location>
        <begin position="166"/>
        <end position="184"/>
    </location>
</feature>
<dbReference type="AlphaFoldDB" id="A0A9P4MNC5"/>
<accession>A0A9P4MNC5</accession>
<sequence>MASQVVAVSEAFTVVAGAVVFLRLFTRVIVIRNAGFEDLCIAVSMASAIGLTISICEQERNGMGQHISTLTPRVIMDSQKAFWASIWLYNLSLIFTKVSILVQYLRVFPQFAFRVCCYILLGIVASYGTWAFCGSVFICAPIPFFWDKSIKGGTCLNELIVWYLNASMNIATDFAIIILPMLVLRSLKIPIRQKRTLFMIFALGGLVCIISIIRLSSLARIANSKDPTFDNPPAATLSAVESNVAIICACLPSLRPLLSRTFPNFFPATSQLPSGHKEDEEHAKTTGTYSSRTYTTGSVHPPADYSKGIDTPKTSNELELEYAYPEQASVLRTGSRLQGPVRQVHIRNPSRAPSIENLEQRLPSISGNLSTIGSFDLSQQSSHQWLSTNPKRAQRHRPRPLVLHKPLPITPFPVALTEERYELRHTGFHD</sequence>
<comment type="caution">
    <text evidence="9">The sequence shown here is derived from an EMBL/GenBank/DDBJ whole genome shotgun (WGS) entry which is preliminary data.</text>
</comment>
<evidence type="ECO:0000256" key="5">
    <source>
        <dbReference type="ARBA" id="ARBA00038359"/>
    </source>
</evidence>
<evidence type="ECO:0000256" key="6">
    <source>
        <dbReference type="SAM" id="MobiDB-lite"/>
    </source>
</evidence>
<comment type="similarity">
    <text evidence="5">Belongs to the SAT4 family.</text>
</comment>
<organism evidence="9 10">
    <name type="scientific">Delitschia confertaspora ATCC 74209</name>
    <dbReference type="NCBI Taxonomy" id="1513339"/>
    <lineage>
        <taxon>Eukaryota</taxon>
        <taxon>Fungi</taxon>
        <taxon>Dikarya</taxon>
        <taxon>Ascomycota</taxon>
        <taxon>Pezizomycotina</taxon>
        <taxon>Dothideomycetes</taxon>
        <taxon>Pleosporomycetidae</taxon>
        <taxon>Pleosporales</taxon>
        <taxon>Delitschiaceae</taxon>
        <taxon>Delitschia</taxon>
    </lineage>
</organism>
<proteinExistence type="inferred from homology"/>
<evidence type="ECO:0000256" key="7">
    <source>
        <dbReference type="SAM" id="Phobius"/>
    </source>
</evidence>
<feature type="compositionally biased region" description="Low complexity" evidence="6">
    <location>
        <begin position="285"/>
        <end position="298"/>
    </location>
</feature>
<comment type="subcellular location">
    <subcellularLocation>
        <location evidence="1">Membrane</location>
        <topology evidence="1">Multi-pass membrane protein</topology>
    </subcellularLocation>
</comment>
<gene>
    <name evidence="9" type="ORF">GQ43DRAFT_433488</name>
</gene>
<dbReference type="InterPro" id="IPR049326">
    <property type="entry name" value="Rhodopsin_dom_fungi"/>
</dbReference>
<evidence type="ECO:0000313" key="10">
    <source>
        <dbReference type="Proteomes" id="UP000799536"/>
    </source>
</evidence>
<keyword evidence="4 7" id="KW-0472">Membrane</keyword>
<dbReference type="PANTHER" id="PTHR33048">
    <property type="entry name" value="PTH11-LIKE INTEGRAL MEMBRANE PROTEIN (AFU_ORTHOLOGUE AFUA_5G11245)"/>
    <property type="match status" value="1"/>
</dbReference>
<feature type="compositionally biased region" description="Basic and acidic residues" evidence="6">
    <location>
        <begin position="275"/>
        <end position="284"/>
    </location>
</feature>
<name>A0A9P4MNC5_9PLEO</name>
<evidence type="ECO:0000256" key="2">
    <source>
        <dbReference type="ARBA" id="ARBA00022692"/>
    </source>
</evidence>
<dbReference type="EMBL" id="ML994082">
    <property type="protein sequence ID" value="KAF2199329.1"/>
    <property type="molecule type" value="Genomic_DNA"/>
</dbReference>
<evidence type="ECO:0000259" key="8">
    <source>
        <dbReference type="Pfam" id="PF20684"/>
    </source>
</evidence>
<keyword evidence="3 7" id="KW-1133">Transmembrane helix</keyword>
<feature type="transmembrane region" description="Helical" evidence="7">
    <location>
        <begin position="117"/>
        <end position="146"/>
    </location>
</feature>
<feature type="transmembrane region" description="Helical" evidence="7">
    <location>
        <begin position="196"/>
        <end position="215"/>
    </location>
</feature>
<dbReference type="InterPro" id="IPR052337">
    <property type="entry name" value="SAT4-like"/>
</dbReference>
<keyword evidence="2 7" id="KW-0812">Transmembrane</keyword>
<feature type="transmembrane region" description="Helical" evidence="7">
    <location>
        <begin position="6"/>
        <end position="26"/>
    </location>
</feature>
<dbReference type="GO" id="GO:0016020">
    <property type="term" value="C:membrane"/>
    <property type="evidence" value="ECO:0007669"/>
    <property type="project" value="UniProtKB-SubCell"/>
</dbReference>
<dbReference type="Pfam" id="PF20684">
    <property type="entry name" value="Fung_rhodopsin"/>
    <property type="match status" value="1"/>
</dbReference>
<evidence type="ECO:0000313" key="9">
    <source>
        <dbReference type="EMBL" id="KAF2199329.1"/>
    </source>
</evidence>
<dbReference type="Proteomes" id="UP000799536">
    <property type="component" value="Unassembled WGS sequence"/>
</dbReference>
<keyword evidence="10" id="KW-1185">Reference proteome</keyword>
<dbReference type="PANTHER" id="PTHR33048:SF47">
    <property type="entry name" value="INTEGRAL MEMBRANE PROTEIN-RELATED"/>
    <property type="match status" value="1"/>
</dbReference>
<feature type="region of interest" description="Disordered" evidence="6">
    <location>
        <begin position="270"/>
        <end position="312"/>
    </location>
</feature>
<feature type="domain" description="Rhodopsin" evidence="8">
    <location>
        <begin position="22"/>
        <end position="260"/>
    </location>
</feature>
<evidence type="ECO:0000256" key="3">
    <source>
        <dbReference type="ARBA" id="ARBA00022989"/>
    </source>
</evidence>
<feature type="transmembrane region" description="Helical" evidence="7">
    <location>
        <begin position="38"/>
        <end position="55"/>
    </location>
</feature>
<feature type="transmembrane region" description="Helical" evidence="7">
    <location>
        <begin position="86"/>
        <end position="105"/>
    </location>
</feature>
<dbReference type="OrthoDB" id="444631at2759"/>
<evidence type="ECO:0000256" key="1">
    <source>
        <dbReference type="ARBA" id="ARBA00004141"/>
    </source>
</evidence>